<evidence type="ECO:0000256" key="1">
    <source>
        <dbReference type="SAM" id="Phobius"/>
    </source>
</evidence>
<dbReference type="EMBL" id="KN832580">
    <property type="protein sequence ID" value="KII83233.1"/>
    <property type="molecule type" value="Genomic_DNA"/>
</dbReference>
<protein>
    <recommendedName>
        <fullName evidence="2">DUF7587 domain-containing protein</fullName>
    </recommendedName>
</protein>
<evidence type="ECO:0000313" key="4">
    <source>
        <dbReference type="Proteomes" id="UP000053263"/>
    </source>
</evidence>
<evidence type="ECO:0000313" key="3">
    <source>
        <dbReference type="EMBL" id="KII83233.1"/>
    </source>
</evidence>
<keyword evidence="1" id="KW-0812">Transmembrane</keyword>
<dbReference type="AlphaFoldDB" id="A0A0C9T575"/>
<dbReference type="HOGENOM" id="CLU_679912_0_0_1"/>
<dbReference type="Proteomes" id="UP000053263">
    <property type="component" value="Unassembled WGS sequence"/>
</dbReference>
<keyword evidence="1" id="KW-0472">Membrane</keyword>
<feature type="transmembrane region" description="Helical" evidence="1">
    <location>
        <begin position="12"/>
        <end position="36"/>
    </location>
</feature>
<gene>
    <name evidence="3" type="ORF">PLICRDRAFT_58536</name>
</gene>
<sequence length="405" mass="45240">MDTIFPAIPVVRALVLATAMLSALPSSFLYLLLLAGGLKAVSFQNRHCLVALVGAYVFLTYGRCCALRVEQSLPQTTMSPGVPFVWLLPPDANAPSRPTFALPATDISVDLTYHNIVQISPLLFRVQAKIHPPNNAGTRQDITATHIIPGPRSPTHDFTTPDAYRDVLSRVRNWAVPSRYICTTVSLPWAIWECNRRQLVSKKPIRLEIVTIDGRQVQDRAEYAAHVIPQTKASVFSRVANEVLVADYIPHSAILGTAEWTDIVPYLPFWMAPMRAQPEDEPIPSAKVQLWRFQVLENGCHIHRGVFLYAHLTNDACILAATLMRDRLVTALPIAEYQRLLERFIELAVSIRIWVEAQPGKQNSAEAYWSSVKYSALRHVRALVPAASLPAWSSLMQPVEALLHH</sequence>
<keyword evidence="1" id="KW-1133">Transmembrane helix</keyword>
<name>A0A0C9T575_PLICR</name>
<organism evidence="3 4">
    <name type="scientific">Plicaturopsis crispa FD-325 SS-3</name>
    <dbReference type="NCBI Taxonomy" id="944288"/>
    <lineage>
        <taxon>Eukaryota</taxon>
        <taxon>Fungi</taxon>
        <taxon>Dikarya</taxon>
        <taxon>Basidiomycota</taxon>
        <taxon>Agaricomycotina</taxon>
        <taxon>Agaricomycetes</taxon>
        <taxon>Agaricomycetidae</taxon>
        <taxon>Amylocorticiales</taxon>
        <taxon>Amylocorticiaceae</taxon>
        <taxon>Plicatura</taxon>
        <taxon>Plicaturopsis crispa</taxon>
    </lineage>
</organism>
<reference evidence="3 4" key="1">
    <citation type="submission" date="2014-06" db="EMBL/GenBank/DDBJ databases">
        <title>Evolutionary Origins and Diversification of the Mycorrhizal Mutualists.</title>
        <authorList>
            <consortium name="DOE Joint Genome Institute"/>
            <consortium name="Mycorrhizal Genomics Consortium"/>
            <person name="Kohler A."/>
            <person name="Kuo A."/>
            <person name="Nagy L.G."/>
            <person name="Floudas D."/>
            <person name="Copeland A."/>
            <person name="Barry K.W."/>
            <person name="Cichocki N."/>
            <person name="Veneault-Fourrey C."/>
            <person name="LaButti K."/>
            <person name="Lindquist E.A."/>
            <person name="Lipzen A."/>
            <person name="Lundell T."/>
            <person name="Morin E."/>
            <person name="Murat C."/>
            <person name="Riley R."/>
            <person name="Ohm R."/>
            <person name="Sun H."/>
            <person name="Tunlid A."/>
            <person name="Henrissat B."/>
            <person name="Grigoriev I.V."/>
            <person name="Hibbett D.S."/>
            <person name="Martin F."/>
        </authorList>
    </citation>
    <scope>NUCLEOTIDE SEQUENCE [LARGE SCALE GENOMIC DNA]</scope>
    <source>
        <strain evidence="3 4">FD-325 SS-3</strain>
    </source>
</reference>
<evidence type="ECO:0000259" key="2">
    <source>
        <dbReference type="Pfam" id="PF24494"/>
    </source>
</evidence>
<accession>A0A0C9T575</accession>
<dbReference type="InterPro" id="IPR056009">
    <property type="entry name" value="DUF7587"/>
</dbReference>
<proteinExistence type="predicted"/>
<dbReference type="OrthoDB" id="3054931at2759"/>
<dbReference type="Pfam" id="PF24494">
    <property type="entry name" value="DUF7587"/>
    <property type="match status" value="1"/>
</dbReference>
<keyword evidence="4" id="KW-1185">Reference proteome</keyword>
<feature type="domain" description="DUF7587" evidence="2">
    <location>
        <begin position="119"/>
        <end position="262"/>
    </location>
</feature>